<evidence type="ECO:0000256" key="5">
    <source>
        <dbReference type="ARBA" id="ARBA00022741"/>
    </source>
</evidence>
<dbReference type="SUPFAM" id="SSF52540">
    <property type="entry name" value="P-loop containing nucleoside triphosphate hydrolases"/>
    <property type="match status" value="1"/>
</dbReference>
<evidence type="ECO:0000256" key="6">
    <source>
        <dbReference type="ARBA" id="ARBA00022840"/>
    </source>
</evidence>
<dbReference type="RefSeq" id="WP_075724670.1">
    <property type="nucleotide sequence ID" value="NZ_LTDM01000005.1"/>
</dbReference>
<dbReference type="InterPro" id="IPR003593">
    <property type="entry name" value="AAA+_ATPase"/>
</dbReference>
<feature type="transmembrane region" description="Helical" evidence="10">
    <location>
        <begin position="106"/>
        <end position="132"/>
    </location>
</feature>
<dbReference type="GO" id="GO:0005886">
    <property type="term" value="C:plasma membrane"/>
    <property type="evidence" value="ECO:0007669"/>
    <property type="project" value="UniProtKB-SubCell"/>
</dbReference>
<keyword evidence="7 10" id="KW-1133">Transmembrane helix</keyword>
<dbReference type="SMART" id="SM00382">
    <property type="entry name" value="AAA"/>
    <property type="match status" value="1"/>
</dbReference>
<evidence type="ECO:0000256" key="2">
    <source>
        <dbReference type="ARBA" id="ARBA00022448"/>
    </source>
</evidence>
<feature type="compositionally biased region" description="Basic and acidic residues" evidence="9">
    <location>
        <begin position="1"/>
        <end position="12"/>
    </location>
</feature>
<evidence type="ECO:0000259" key="12">
    <source>
        <dbReference type="PROSITE" id="PS50929"/>
    </source>
</evidence>
<dbReference type="PROSITE" id="PS50893">
    <property type="entry name" value="ABC_TRANSPORTER_2"/>
    <property type="match status" value="1"/>
</dbReference>
<keyword evidence="4 10" id="KW-0812">Transmembrane</keyword>
<feature type="transmembrane region" description="Helical" evidence="10">
    <location>
        <begin position="185"/>
        <end position="202"/>
    </location>
</feature>
<feature type="transmembrane region" description="Helical" evidence="10">
    <location>
        <begin position="50"/>
        <end position="70"/>
    </location>
</feature>
<evidence type="ECO:0000256" key="1">
    <source>
        <dbReference type="ARBA" id="ARBA00004651"/>
    </source>
</evidence>
<keyword evidence="6 13" id="KW-0067">ATP-binding</keyword>
<evidence type="ECO:0000256" key="3">
    <source>
        <dbReference type="ARBA" id="ARBA00022475"/>
    </source>
</evidence>
<dbReference type="InterPro" id="IPR017871">
    <property type="entry name" value="ABC_transporter-like_CS"/>
</dbReference>
<feature type="region of interest" description="Disordered" evidence="9">
    <location>
        <begin position="1"/>
        <end position="24"/>
    </location>
</feature>
<organism evidence="13 14">
    <name type="scientific">Tissierella creatinophila DSM 6911</name>
    <dbReference type="NCBI Taxonomy" id="1123403"/>
    <lineage>
        <taxon>Bacteria</taxon>
        <taxon>Bacillati</taxon>
        <taxon>Bacillota</taxon>
        <taxon>Tissierellia</taxon>
        <taxon>Tissierellales</taxon>
        <taxon>Tissierellaceae</taxon>
        <taxon>Tissierella</taxon>
    </lineage>
</organism>
<dbReference type="OrthoDB" id="9762778at2"/>
<accession>A0A1U7M8H6</accession>
<dbReference type="EMBL" id="LTDM01000005">
    <property type="protein sequence ID" value="OLS03581.1"/>
    <property type="molecule type" value="Genomic_DNA"/>
</dbReference>
<feature type="transmembrane region" description="Helical" evidence="10">
    <location>
        <begin position="289"/>
        <end position="314"/>
    </location>
</feature>
<sequence length="625" mass="69473">MKEKNIKTENKPRGGGGMGGPMGGHIGAATEKPKDFKGTFKKLLTYLKPFRLKLIFVVIFAIGSTIFAILGPKILGKATTKIFEGVIEKITGVEGGGIDFEYVKNIIFILLALYASSSLFAFIQGFIVTGVAQKVSYNLRNEISEKVNKLPLKYFDKVSHGDVLSRVTNDVDTVSQSLNQSLSQIITSFTTIIGVLIMMVSISWQMTLIALLILPVSVLLVINVVKRSQKYFTRQQESLGKVNGHIEEVYGGHQIMKAFNAEGEAVGVFRNINNELYDSAWKSQFLSGLMMPIMSFVGNLGYVGVSILGGWFAIRKTIEVGDILSFIQYIRSFTQPINQVAQISNVLQSTVAASERVFEFLEEDEEILETKNPIEVKTIEGRVSFDNVKFGYDKEKIIINDFTAHVNPGQKVAIVGPTGAGKTTIVKLLMRFYELNGGSISIDGHDIKEFSREDLRSNFGMVLQDTWLFKGTIMDNIRYGRLDATDEEVINAAKAAHAHRFIQTLPEGYNMVINEEANNISQGQKQLLTIARAILSDPRLLILDEATSSVDTRTEVLIQKAMENLMQKRTSFIIAHRLSTIKNADLILVMNDGDIVEQGSHNELLAKEGFYAELYNSQFEERAVS</sequence>
<dbReference type="PANTHER" id="PTHR43394">
    <property type="entry name" value="ATP-DEPENDENT PERMEASE MDL1, MITOCHONDRIAL"/>
    <property type="match status" value="1"/>
</dbReference>
<keyword evidence="8 10" id="KW-0472">Membrane</keyword>
<dbReference type="SUPFAM" id="SSF90123">
    <property type="entry name" value="ABC transporter transmembrane region"/>
    <property type="match status" value="1"/>
</dbReference>
<dbReference type="AlphaFoldDB" id="A0A1U7M8H6"/>
<dbReference type="PROSITE" id="PS00211">
    <property type="entry name" value="ABC_TRANSPORTER_1"/>
    <property type="match status" value="1"/>
</dbReference>
<keyword evidence="2" id="KW-0813">Transport</keyword>
<proteinExistence type="predicted"/>
<name>A0A1U7M8H6_TISCR</name>
<evidence type="ECO:0000256" key="7">
    <source>
        <dbReference type="ARBA" id="ARBA00022989"/>
    </source>
</evidence>
<dbReference type="InterPro" id="IPR039421">
    <property type="entry name" value="Type_1_exporter"/>
</dbReference>
<dbReference type="InterPro" id="IPR011527">
    <property type="entry name" value="ABC1_TM_dom"/>
</dbReference>
<dbReference type="CDD" id="cd18547">
    <property type="entry name" value="ABC_6TM_Tm288_like"/>
    <property type="match status" value="1"/>
</dbReference>
<dbReference type="CDD" id="cd03254">
    <property type="entry name" value="ABCC_Glucan_exporter_like"/>
    <property type="match status" value="1"/>
</dbReference>
<dbReference type="PANTHER" id="PTHR43394:SF1">
    <property type="entry name" value="ATP-BINDING CASSETTE SUB-FAMILY B MEMBER 10, MITOCHONDRIAL"/>
    <property type="match status" value="1"/>
</dbReference>
<dbReference type="Gene3D" id="1.20.1560.10">
    <property type="entry name" value="ABC transporter type 1, transmembrane domain"/>
    <property type="match status" value="1"/>
</dbReference>
<dbReference type="Pfam" id="PF00005">
    <property type="entry name" value="ABC_tran"/>
    <property type="match status" value="1"/>
</dbReference>
<evidence type="ECO:0000259" key="11">
    <source>
        <dbReference type="PROSITE" id="PS50893"/>
    </source>
</evidence>
<dbReference type="InterPro" id="IPR003439">
    <property type="entry name" value="ABC_transporter-like_ATP-bd"/>
</dbReference>
<feature type="domain" description="ABC transporter" evidence="11">
    <location>
        <begin position="383"/>
        <end position="617"/>
    </location>
</feature>
<feature type="compositionally biased region" description="Gly residues" evidence="9">
    <location>
        <begin position="13"/>
        <end position="24"/>
    </location>
</feature>
<evidence type="ECO:0000313" key="13">
    <source>
        <dbReference type="EMBL" id="OLS03581.1"/>
    </source>
</evidence>
<evidence type="ECO:0000256" key="9">
    <source>
        <dbReference type="SAM" id="MobiDB-lite"/>
    </source>
</evidence>
<evidence type="ECO:0000313" key="14">
    <source>
        <dbReference type="Proteomes" id="UP000186112"/>
    </source>
</evidence>
<dbReference type="Gene3D" id="3.40.50.300">
    <property type="entry name" value="P-loop containing nucleotide triphosphate hydrolases"/>
    <property type="match status" value="1"/>
</dbReference>
<keyword evidence="5" id="KW-0547">Nucleotide-binding</keyword>
<dbReference type="FunFam" id="1.20.1560.10:FF:000011">
    <property type="entry name" value="Multidrug ABC transporter ATP-binding protein"/>
    <property type="match status" value="1"/>
</dbReference>
<dbReference type="Proteomes" id="UP000186112">
    <property type="component" value="Unassembled WGS sequence"/>
</dbReference>
<comment type="caution">
    <text evidence="13">The sequence shown here is derived from an EMBL/GenBank/DDBJ whole genome shotgun (WGS) entry which is preliminary data.</text>
</comment>
<comment type="subcellular location">
    <subcellularLocation>
        <location evidence="1">Cell membrane</location>
        <topology evidence="1">Multi-pass membrane protein</topology>
    </subcellularLocation>
</comment>
<keyword evidence="3" id="KW-1003">Cell membrane</keyword>
<evidence type="ECO:0000256" key="8">
    <source>
        <dbReference type="ARBA" id="ARBA00023136"/>
    </source>
</evidence>
<feature type="domain" description="ABC transmembrane type-1" evidence="12">
    <location>
        <begin position="55"/>
        <end position="349"/>
    </location>
</feature>
<dbReference type="PROSITE" id="PS50929">
    <property type="entry name" value="ABC_TM1F"/>
    <property type="match status" value="1"/>
</dbReference>
<dbReference type="Pfam" id="PF00664">
    <property type="entry name" value="ABC_membrane"/>
    <property type="match status" value="1"/>
</dbReference>
<dbReference type="FunFam" id="3.40.50.300:FF:000287">
    <property type="entry name" value="Multidrug ABC transporter ATP-binding protein"/>
    <property type="match status" value="1"/>
</dbReference>
<dbReference type="GO" id="GO:0015421">
    <property type="term" value="F:ABC-type oligopeptide transporter activity"/>
    <property type="evidence" value="ECO:0007669"/>
    <property type="project" value="TreeGrafter"/>
</dbReference>
<feature type="transmembrane region" description="Helical" evidence="10">
    <location>
        <begin position="208"/>
        <end position="225"/>
    </location>
</feature>
<keyword evidence="14" id="KW-1185">Reference proteome</keyword>
<protein>
    <submittedName>
        <fullName evidence="13">Putative ABC transporter ATP-binding protein</fullName>
    </submittedName>
</protein>
<dbReference type="GO" id="GO:0016887">
    <property type="term" value="F:ATP hydrolysis activity"/>
    <property type="evidence" value="ECO:0007669"/>
    <property type="project" value="InterPro"/>
</dbReference>
<gene>
    <name evidence="13" type="ORF">TICRE_04380</name>
</gene>
<dbReference type="InterPro" id="IPR036640">
    <property type="entry name" value="ABC1_TM_sf"/>
</dbReference>
<dbReference type="InterPro" id="IPR027417">
    <property type="entry name" value="P-loop_NTPase"/>
</dbReference>
<dbReference type="GO" id="GO:0005524">
    <property type="term" value="F:ATP binding"/>
    <property type="evidence" value="ECO:0007669"/>
    <property type="project" value="UniProtKB-KW"/>
</dbReference>
<reference evidence="13 14" key="1">
    <citation type="submission" date="2016-02" db="EMBL/GenBank/DDBJ databases">
        <title>Genome sequence of Tissierella creatinophila DSM 6911.</title>
        <authorList>
            <person name="Poehlein A."/>
            <person name="Daniel R."/>
        </authorList>
    </citation>
    <scope>NUCLEOTIDE SEQUENCE [LARGE SCALE GENOMIC DNA]</scope>
    <source>
        <strain evidence="13 14">DSM 6911</strain>
    </source>
</reference>
<evidence type="ECO:0000256" key="10">
    <source>
        <dbReference type="SAM" id="Phobius"/>
    </source>
</evidence>
<evidence type="ECO:0000256" key="4">
    <source>
        <dbReference type="ARBA" id="ARBA00022692"/>
    </source>
</evidence>